<comment type="caution">
    <text evidence="10">The sequence shown here is derived from an EMBL/GenBank/DDBJ whole genome shotgun (WGS) entry which is preliminary data.</text>
</comment>
<evidence type="ECO:0000256" key="2">
    <source>
        <dbReference type="ARBA" id="ARBA00022475"/>
    </source>
</evidence>
<evidence type="ECO:0000256" key="8">
    <source>
        <dbReference type="HAMAP-Rule" id="MF_00910"/>
    </source>
</evidence>
<dbReference type="InterPro" id="IPR011922">
    <property type="entry name" value="Cell_div_FtsL"/>
</dbReference>
<keyword evidence="2 8" id="KW-1003">Cell membrane</keyword>
<keyword evidence="4 8" id="KW-0812">Transmembrane</keyword>
<comment type="similarity">
    <text evidence="8">Belongs to the FtsL family.</text>
</comment>
<dbReference type="HAMAP" id="MF_00910">
    <property type="entry name" value="FtsL"/>
    <property type="match status" value="1"/>
</dbReference>
<sequence>MAIAKNILLTLLVAMLMISGIAVIYSKYQSRLLFIDIQKKEKELDDYEVEWGRLQLELTTLTEENRVEIEARTRLMLTLPAQDKIIYIKP</sequence>
<dbReference type="GO" id="GO:0005886">
    <property type="term" value="C:plasma membrane"/>
    <property type="evidence" value="ECO:0007669"/>
    <property type="project" value="UniProtKB-SubCell"/>
</dbReference>
<dbReference type="Pfam" id="PF04999">
    <property type="entry name" value="FtsL"/>
    <property type="match status" value="1"/>
</dbReference>
<dbReference type="EMBL" id="LUUG01000081">
    <property type="protein sequence ID" value="OAI03073.1"/>
    <property type="molecule type" value="Genomic_DNA"/>
</dbReference>
<evidence type="ECO:0000256" key="4">
    <source>
        <dbReference type="ARBA" id="ARBA00022692"/>
    </source>
</evidence>
<reference evidence="10 11" key="1">
    <citation type="submission" date="2016-03" db="EMBL/GenBank/DDBJ databases">
        <authorList>
            <person name="Ploux O."/>
        </authorList>
    </citation>
    <scope>NUCLEOTIDE SEQUENCE [LARGE SCALE GENOMIC DNA]</scope>
    <source>
        <strain evidence="10 11">R-45363</strain>
    </source>
</reference>
<comment type="function">
    <text evidence="8">Essential cell division protein. May link together the upstream cell division proteins, which are predominantly cytoplasmic, with the downstream cell division proteins, which are predominantly periplasmic.</text>
</comment>
<keyword evidence="5 8" id="KW-1133">Transmembrane helix</keyword>
<dbReference type="Proteomes" id="UP000078090">
    <property type="component" value="Unassembled WGS sequence"/>
</dbReference>
<organism evidence="10 11">
    <name type="scientific">Methylomonas methanica</name>
    <dbReference type="NCBI Taxonomy" id="421"/>
    <lineage>
        <taxon>Bacteria</taxon>
        <taxon>Pseudomonadati</taxon>
        <taxon>Pseudomonadota</taxon>
        <taxon>Gammaproteobacteria</taxon>
        <taxon>Methylococcales</taxon>
        <taxon>Methylococcaceae</taxon>
        <taxon>Methylomonas</taxon>
    </lineage>
</organism>
<evidence type="ECO:0000256" key="9">
    <source>
        <dbReference type="NCBIfam" id="TIGR02209"/>
    </source>
</evidence>
<dbReference type="PANTHER" id="PTHR37479:SF1">
    <property type="entry name" value="CELL DIVISION PROTEIN FTSL"/>
    <property type="match status" value="1"/>
</dbReference>
<dbReference type="GO" id="GO:0032153">
    <property type="term" value="C:cell division site"/>
    <property type="evidence" value="ECO:0007669"/>
    <property type="project" value="UniProtKB-UniRule"/>
</dbReference>
<dbReference type="RefSeq" id="WP_064009105.1">
    <property type="nucleotide sequence ID" value="NZ_LUUG01000081.1"/>
</dbReference>
<dbReference type="AlphaFoldDB" id="A0A177MCM2"/>
<gene>
    <name evidence="8" type="primary">ftsL</name>
    <name evidence="10" type="ORF">A1332_16320</name>
</gene>
<evidence type="ECO:0000313" key="10">
    <source>
        <dbReference type="EMBL" id="OAI03073.1"/>
    </source>
</evidence>
<accession>A0A177MCM2</accession>
<evidence type="ECO:0000256" key="7">
    <source>
        <dbReference type="ARBA" id="ARBA00023306"/>
    </source>
</evidence>
<comment type="subcellular location">
    <subcellularLocation>
        <location evidence="8">Cell inner membrane</location>
        <topology evidence="8">Single-pass type II membrane protein</topology>
    </subcellularLocation>
    <subcellularLocation>
        <location evidence="1">Cell membrane</location>
        <topology evidence="1">Single-pass type II membrane protein</topology>
    </subcellularLocation>
    <text evidence="8">Localizes to the division septum where it forms a ring structure.</text>
</comment>
<evidence type="ECO:0000256" key="5">
    <source>
        <dbReference type="ARBA" id="ARBA00022989"/>
    </source>
</evidence>
<keyword evidence="3 8" id="KW-0132">Cell division</keyword>
<proteinExistence type="inferred from homology"/>
<name>A0A177MCM2_METMH</name>
<evidence type="ECO:0000313" key="11">
    <source>
        <dbReference type="Proteomes" id="UP000078090"/>
    </source>
</evidence>
<evidence type="ECO:0000256" key="3">
    <source>
        <dbReference type="ARBA" id="ARBA00022618"/>
    </source>
</evidence>
<dbReference type="OrthoDB" id="5298556at2"/>
<dbReference type="NCBIfam" id="TIGR02209">
    <property type="entry name" value="ftsL_broad"/>
    <property type="match status" value="1"/>
</dbReference>
<dbReference type="GO" id="GO:0043093">
    <property type="term" value="P:FtsZ-dependent cytokinesis"/>
    <property type="evidence" value="ECO:0007669"/>
    <property type="project" value="UniProtKB-UniRule"/>
</dbReference>
<keyword evidence="7 8" id="KW-0131">Cell cycle</keyword>
<keyword evidence="6 8" id="KW-0472">Membrane</keyword>
<evidence type="ECO:0000256" key="1">
    <source>
        <dbReference type="ARBA" id="ARBA00004401"/>
    </source>
</evidence>
<comment type="subunit">
    <text evidence="8">Part of a complex composed of FtsB, FtsL and FtsQ.</text>
</comment>
<protein>
    <recommendedName>
        <fullName evidence="8 9">Cell division protein FtsL</fullName>
    </recommendedName>
</protein>
<dbReference type="PANTHER" id="PTHR37479">
    <property type="entry name" value="CELL DIVISION PROTEIN FTSL"/>
    <property type="match status" value="1"/>
</dbReference>
<keyword evidence="8" id="KW-0997">Cell inner membrane</keyword>
<evidence type="ECO:0000256" key="6">
    <source>
        <dbReference type="ARBA" id="ARBA00023136"/>
    </source>
</evidence>